<dbReference type="InterPro" id="IPR029062">
    <property type="entry name" value="Class_I_gatase-like"/>
</dbReference>
<dbReference type="Proteomes" id="UP000824247">
    <property type="component" value="Unassembled WGS sequence"/>
</dbReference>
<keyword evidence="4" id="KW-0479">Metal-binding</keyword>
<dbReference type="InterPro" id="IPR017456">
    <property type="entry name" value="CTP_synthase_N"/>
</dbReference>
<dbReference type="GO" id="GO:0003883">
    <property type="term" value="F:CTP synthase activity"/>
    <property type="evidence" value="ECO:0007669"/>
    <property type="project" value="UniProtKB-EC"/>
</dbReference>
<evidence type="ECO:0000256" key="2">
    <source>
        <dbReference type="ARBA" id="ARBA00012291"/>
    </source>
</evidence>
<evidence type="ECO:0000313" key="16">
    <source>
        <dbReference type="Proteomes" id="UP000824247"/>
    </source>
</evidence>
<dbReference type="PANTHER" id="PTHR11550">
    <property type="entry name" value="CTP SYNTHASE"/>
    <property type="match status" value="1"/>
</dbReference>
<feature type="domain" description="CTP synthase N-terminal" evidence="14">
    <location>
        <begin position="5"/>
        <end position="269"/>
    </location>
</feature>
<proteinExistence type="predicted"/>
<keyword evidence="9" id="KW-0665">Pyrimidine biosynthesis</keyword>
<dbReference type="Gene3D" id="3.40.50.300">
    <property type="entry name" value="P-loop containing nucleotide triphosphate hydrolases"/>
    <property type="match status" value="1"/>
</dbReference>
<evidence type="ECO:0000256" key="4">
    <source>
        <dbReference type="ARBA" id="ARBA00022723"/>
    </source>
</evidence>
<evidence type="ECO:0000313" key="15">
    <source>
        <dbReference type="EMBL" id="MBU3830836.1"/>
    </source>
</evidence>
<evidence type="ECO:0000256" key="3">
    <source>
        <dbReference type="ARBA" id="ARBA00022598"/>
    </source>
</evidence>
<dbReference type="GO" id="GO:0006241">
    <property type="term" value="P:CTP biosynthetic process"/>
    <property type="evidence" value="ECO:0007669"/>
    <property type="project" value="TreeGrafter"/>
</dbReference>
<evidence type="ECO:0000259" key="14">
    <source>
        <dbReference type="Pfam" id="PF06418"/>
    </source>
</evidence>
<dbReference type="Gene3D" id="3.40.50.880">
    <property type="match status" value="2"/>
</dbReference>
<dbReference type="EC" id="6.3.4.2" evidence="2"/>
<evidence type="ECO:0000256" key="13">
    <source>
        <dbReference type="ARBA" id="ARBA00083191"/>
    </source>
</evidence>
<organism evidence="15 16">
    <name type="scientific">Candidatus Ureaplasma intestinipullorum</name>
    <dbReference type="NCBI Taxonomy" id="2838770"/>
    <lineage>
        <taxon>Bacteria</taxon>
        <taxon>Bacillati</taxon>
        <taxon>Mycoplasmatota</taxon>
        <taxon>Mycoplasmoidales</taxon>
        <taxon>Mycoplasmoidaceae</taxon>
        <taxon>Ureaplasma</taxon>
    </lineage>
</organism>
<evidence type="ECO:0000256" key="6">
    <source>
        <dbReference type="ARBA" id="ARBA00022840"/>
    </source>
</evidence>
<dbReference type="GO" id="GO:0042802">
    <property type="term" value="F:identical protein binding"/>
    <property type="evidence" value="ECO:0007669"/>
    <property type="project" value="TreeGrafter"/>
</dbReference>
<evidence type="ECO:0000256" key="11">
    <source>
        <dbReference type="ARBA" id="ARBA00075170"/>
    </source>
</evidence>
<dbReference type="GO" id="GO:0005524">
    <property type="term" value="F:ATP binding"/>
    <property type="evidence" value="ECO:0007669"/>
    <property type="project" value="UniProtKB-KW"/>
</dbReference>
<evidence type="ECO:0000256" key="10">
    <source>
        <dbReference type="ARBA" id="ARBA00047781"/>
    </source>
</evidence>
<dbReference type="AlphaFoldDB" id="A0A9E2KW37"/>
<evidence type="ECO:0000256" key="9">
    <source>
        <dbReference type="ARBA" id="ARBA00022975"/>
    </source>
</evidence>
<comment type="catalytic activity">
    <reaction evidence="10">
        <text>UTP + L-glutamine + ATP + H2O = CTP + L-glutamate + ADP + phosphate + 2 H(+)</text>
        <dbReference type="Rhea" id="RHEA:26426"/>
        <dbReference type="ChEBI" id="CHEBI:15377"/>
        <dbReference type="ChEBI" id="CHEBI:15378"/>
        <dbReference type="ChEBI" id="CHEBI:29985"/>
        <dbReference type="ChEBI" id="CHEBI:30616"/>
        <dbReference type="ChEBI" id="CHEBI:37563"/>
        <dbReference type="ChEBI" id="CHEBI:43474"/>
        <dbReference type="ChEBI" id="CHEBI:46398"/>
        <dbReference type="ChEBI" id="CHEBI:58359"/>
        <dbReference type="ChEBI" id="CHEBI:456216"/>
        <dbReference type="EC" id="6.3.4.2"/>
    </reaction>
</comment>
<dbReference type="PANTHER" id="PTHR11550:SF0">
    <property type="entry name" value="CTP SYNTHASE-RELATED"/>
    <property type="match status" value="1"/>
</dbReference>
<gene>
    <name evidence="15" type="ORF">H9897_01650</name>
</gene>
<dbReference type="FunFam" id="3.40.50.300:FF:000009">
    <property type="entry name" value="CTP synthase"/>
    <property type="match status" value="1"/>
</dbReference>
<dbReference type="SUPFAM" id="SSF52317">
    <property type="entry name" value="Class I glutamine amidotransferase-like"/>
    <property type="match status" value="1"/>
</dbReference>
<protein>
    <recommendedName>
        <fullName evidence="2">CTP synthase (glutamine hydrolyzing)</fullName>
        <ecNumber evidence="2">6.3.4.2</ecNumber>
    </recommendedName>
    <alternativeName>
        <fullName evidence="12">Cytidine 5'-triphosphate synthase</fullName>
    </alternativeName>
    <alternativeName>
        <fullName evidence="13">Cytidine triphosphate synthetase</fullName>
    </alternativeName>
    <alternativeName>
        <fullName evidence="11">UTP--ammonia ligase</fullName>
    </alternativeName>
</protein>
<dbReference type="GO" id="GO:0046872">
    <property type="term" value="F:metal ion binding"/>
    <property type="evidence" value="ECO:0007669"/>
    <property type="project" value="UniProtKB-KW"/>
</dbReference>
<keyword evidence="7" id="KW-0460">Magnesium</keyword>
<dbReference type="EMBL" id="JAHLFM010000024">
    <property type="protein sequence ID" value="MBU3830836.1"/>
    <property type="molecule type" value="Genomic_DNA"/>
</dbReference>
<dbReference type="NCBIfam" id="NF003792">
    <property type="entry name" value="PRK05380.1"/>
    <property type="match status" value="1"/>
</dbReference>
<reference evidence="15" key="1">
    <citation type="journal article" date="2021" name="PeerJ">
        <title>Extensive microbial diversity within the chicken gut microbiome revealed by metagenomics and culture.</title>
        <authorList>
            <person name="Gilroy R."/>
            <person name="Ravi A."/>
            <person name="Getino M."/>
            <person name="Pursley I."/>
            <person name="Horton D.L."/>
            <person name="Alikhan N.F."/>
            <person name="Baker D."/>
            <person name="Gharbi K."/>
            <person name="Hall N."/>
            <person name="Watson M."/>
            <person name="Adriaenssens E.M."/>
            <person name="Foster-Nyarko E."/>
            <person name="Jarju S."/>
            <person name="Secka A."/>
            <person name="Antonio M."/>
            <person name="Oren A."/>
            <person name="Chaudhuri R.R."/>
            <person name="La Ragione R."/>
            <person name="Hildebrand F."/>
            <person name="Pallen M.J."/>
        </authorList>
    </citation>
    <scope>NUCLEOTIDE SEQUENCE</scope>
    <source>
        <strain evidence="15">A5-1222</strain>
    </source>
</reference>
<sequence length="507" mass="57710">MKKTKFIFVIGGVYSSLGKGITASSIGRILKQMGFVVAMQKLDPYLNVDPENISPYQHGEVFITNDGAKADLDLGNYERFTDHNLNKYSTITSGRIYQEVLQMERDGKYNGKTVQVVPHITNQIISKLHLLAKTNKADFAIVEIGGTVGDLESLSFIEAINQFGLEYGKQNVMYIHCIPLISLKSVFGELKTKPAQHSVKTLKSFGITPDMLVLRSSVQVDENTINKISWLCSMDKSKIFINPDLESIYFLPNVLYDQKIHNQIFKHFKVKKFNDNFNEWISFTDKIKNISKTNKKSKILLLGEYAELHDAYYSVITSIKLAAYQLNIDLTLDIKSIRGFDLISLKDYDGCVLCPSDSDETRKLNIKIISYLIDNNINSLLYSTAFEDLILTLVEKNKVDVDSTYLFIKQKKMIIGRVDIHNISQKLSSIYNIDAPYERHYHWNQFNNKYISLISNYIDILGTDINNNINFISPKNASNIIATYSNPEFTSKPNNANPLFINLFKGV</sequence>
<keyword evidence="6" id="KW-0067">ATP-binding</keyword>
<evidence type="ECO:0000256" key="12">
    <source>
        <dbReference type="ARBA" id="ARBA00079941"/>
    </source>
</evidence>
<evidence type="ECO:0000256" key="7">
    <source>
        <dbReference type="ARBA" id="ARBA00022842"/>
    </source>
</evidence>
<keyword evidence="5" id="KW-0547">Nucleotide-binding</keyword>
<dbReference type="SUPFAM" id="SSF52540">
    <property type="entry name" value="P-loop containing nucleoside triphosphate hydrolases"/>
    <property type="match status" value="1"/>
</dbReference>
<dbReference type="GO" id="GO:0019856">
    <property type="term" value="P:pyrimidine nucleobase biosynthetic process"/>
    <property type="evidence" value="ECO:0007669"/>
    <property type="project" value="TreeGrafter"/>
</dbReference>
<evidence type="ECO:0000256" key="5">
    <source>
        <dbReference type="ARBA" id="ARBA00022741"/>
    </source>
</evidence>
<evidence type="ECO:0000256" key="1">
    <source>
        <dbReference type="ARBA" id="ARBA00005171"/>
    </source>
</evidence>
<keyword evidence="8" id="KW-0315">Glutamine amidotransferase</keyword>
<dbReference type="GO" id="GO:0005829">
    <property type="term" value="C:cytosol"/>
    <property type="evidence" value="ECO:0007669"/>
    <property type="project" value="TreeGrafter"/>
</dbReference>
<reference evidence="15" key="2">
    <citation type="submission" date="2021-04" db="EMBL/GenBank/DDBJ databases">
        <authorList>
            <person name="Gilroy R."/>
        </authorList>
    </citation>
    <scope>NUCLEOTIDE SEQUENCE</scope>
    <source>
        <strain evidence="15">A5-1222</strain>
    </source>
</reference>
<name>A0A9E2KW37_9BACT</name>
<evidence type="ECO:0000256" key="8">
    <source>
        <dbReference type="ARBA" id="ARBA00022962"/>
    </source>
</evidence>
<dbReference type="Pfam" id="PF06418">
    <property type="entry name" value="CTP_synth_N"/>
    <property type="match status" value="1"/>
</dbReference>
<keyword evidence="3 15" id="KW-0436">Ligase</keyword>
<comment type="caution">
    <text evidence="15">The sequence shown here is derived from an EMBL/GenBank/DDBJ whole genome shotgun (WGS) entry which is preliminary data.</text>
</comment>
<comment type="pathway">
    <text evidence="1">Pyrimidine metabolism; CTP biosynthesis via de novo pathway; CTP from UDP: step 2/2.</text>
</comment>
<dbReference type="InterPro" id="IPR027417">
    <property type="entry name" value="P-loop_NTPase"/>
</dbReference>
<dbReference type="InterPro" id="IPR004468">
    <property type="entry name" value="CTP_synthase"/>
</dbReference>
<dbReference type="CDD" id="cd03113">
    <property type="entry name" value="CTPS_N"/>
    <property type="match status" value="1"/>
</dbReference>
<accession>A0A9E2KW37</accession>